<accession>A0A7W3J320</accession>
<dbReference type="SUPFAM" id="SSF48452">
    <property type="entry name" value="TPR-like"/>
    <property type="match status" value="1"/>
</dbReference>
<dbReference type="Pfam" id="PF13191">
    <property type="entry name" value="AAA_16"/>
    <property type="match status" value="1"/>
</dbReference>
<dbReference type="GO" id="GO:0004016">
    <property type="term" value="F:adenylate cyclase activity"/>
    <property type="evidence" value="ECO:0007669"/>
    <property type="project" value="TreeGrafter"/>
</dbReference>
<dbReference type="PANTHER" id="PTHR16305">
    <property type="entry name" value="TESTICULAR SOLUBLE ADENYLYL CYCLASE"/>
    <property type="match status" value="1"/>
</dbReference>
<dbReference type="InterPro" id="IPR011990">
    <property type="entry name" value="TPR-like_helical_dom_sf"/>
</dbReference>
<dbReference type="PANTHER" id="PTHR16305:SF35">
    <property type="entry name" value="TRANSCRIPTIONAL ACTIVATOR DOMAIN"/>
    <property type="match status" value="1"/>
</dbReference>
<dbReference type="Proteomes" id="UP000580910">
    <property type="component" value="Unassembled WGS sequence"/>
</dbReference>
<organism evidence="4 5">
    <name type="scientific">Nocardioides ginsengisegetis</name>
    <dbReference type="NCBI Taxonomy" id="661491"/>
    <lineage>
        <taxon>Bacteria</taxon>
        <taxon>Bacillati</taxon>
        <taxon>Actinomycetota</taxon>
        <taxon>Actinomycetes</taxon>
        <taxon>Propionibacteriales</taxon>
        <taxon>Nocardioidaceae</taxon>
        <taxon>Nocardioides</taxon>
    </lineage>
</organism>
<feature type="domain" description="Orc1-like AAA ATPase" evidence="3">
    <location>
        <begin position="97"/>
        <end position="262"/>
    </location>
</feature>
<dbReference type="SUPFAM" id="SSF52540">
    <property type="entry name" value="P-loop containing nucleoside triphosphate hydrolases"/>
    <property type="match status" value="1"/>
</dbReference>
<keyword evidence="5" id="KW-1185">Reference proteome</keyword>
<name>A0A7W3J320_9ACTN</name>
<dbReference type="InterPro" id="IPR027417">
    <property type="entry name" value="P-loop_NTPase"/>
</dbReference>
<evidence type="ECO:0000256" key="2">
    <source>
        <dbReference type="ARBA" id="ARBA00022840"/>
    </source>
</evidence>
<sequence>MGALPRPAIPPGAQRDLNDALHDLHHRSGWPSLRVLAREAGCSHTTVSGVFSAPRLPAWGVLEVLVEAMHGEVGQFHSLWLAASTPTEVTGPAQPRIAGRRRELAVVRKHLESGSGLLLVAGEAGLGKTRLVDTAATVEAGDVFVARGSCLPLSTEVPFLPIADVLRAVHAVDEGQWLKEALAECAAFVPGALRALLPELDATGLGAEPQGDWSRQRLFTAVGATLGALAGIRPLAVLIEDLHWADSGTLDLLEHLLARGARWPLLGTWRLDDPATATATLDWFTVVRRLPDADVLELAPLSRDETGEQLALLLSHPADPDLVDRVYQRTLGQPLFTDQLSATPEGSGDLPRLLVDLLDRRLEGLADGAWAVAGALGVADRALTDSQLADVTQLPPAGLASGLRDLAARRLLTEPSRPREVELRHPLLAEAIRRRLVAGEAAEQHRRLAEALAAGPDPSPAEIATHWQAADDPAQELVWRIRAARAAEDRFAMAGAAEQWLRVLELWPPDAATAGSPPISRWTAYAATADALEGSGQIGRSVDLLEGALAWASDLSSDETADLYGRVGGYRTFFQQPAAGLPLLDRSIALYEQLPPFAGYPRALNERATAQINLGRSAEAVADLARAVEVSLALDDPAAQRRYRVAQARHDYYLPGDRMDAVARISAQAALVLPRPDPVGDIEAALAHTDMLLQEGADADTVEEAARRGLEAAATWGIEDFLTSMLLVNVSEAFLREGQVARAAALIDPVTDDTSGNDRYPLRLQRARLDALRGEPGAVSRLGALDEMVPTIRSWFVPWAAEVELWCGRPRQALDQLLADLEWRAPASVPPPGSDTFMLMARAAADIVAQTGTAARRRQRAELVDRLHRARADADALPLDDYCIRNVATSAFDATYAAELARLTGEQSVEPWVAAASAWDRIHRPHEAAYARWRAAQVALAGGQASTAATLLRKAGRQAREHVPLLSAIAATR</sequence>
<evidence type="ECO:0000313" key="4">
    <source>
        <dbReference type="EMBL" id="MBA8805373.1"/>
    </source>
</evidence>
<proteinExistence type="predicted"/>
<dbReference type="RefSeq" id="WP_182541120.1">
    <property type="nucleotide sequence ID" value="NZ_JACGXA010000001.1"/>
</dbReference>
<keyword evidence="2" id="KW-0067">ATP-binding</keyword>
<evidence type="ECO:0000313" key="5">
    <source>
        <dbReference type="Proteomes" id="UP000580910"/>
    </source>
</evidence>
<dbReference type="InterPro" id="IPR041664">
    <property type="entry name" value="AAA_16"/>
</dbReference>
<dbReference type="AlphaFoldDB" id="A0A7W3J320"/>
<evidence type="ECO:0000256" key="1">
    <source>
        <dbReference type="ARBA" id="ARBA00022741"/>
    </source>
</evidence>
<protein>
    <submittedName>
        <fullName evidence="4">Tetratricopeptide (TPR) repeat protein</fullName>
    </submittedName>
</protein>
<dbReference type="GO" id="GO:0005524">
    <property type="term" value="F:ATP binding"/>
    <property type="evidence" value="ECO:0007669"/>
    <property type="project" value="UniProtKB-KW"/>
</dbReference>
<comment type="caution">
    <text evidence="4">The sequence shown here is derived from an EMBL/GenBank/DDBJ whole genome shotgun (WGS) entry which is preliminary data.</text>
</comment>
<gene>
    <name evidence="4" type="ORF">FB382_003664</name>
</gene>
<dbReference type="EMBL" id="JACGXA010000001">
    <property type="protein sequence ID" value="MBA8805373.1"/>
    <property type="molecule type" value="Genomic_DNA"/>
</dbReference>
<dbReference type="GO" id="GO:0005737">
    <property type="term" value="C:cytoplasm"/>
    <property type="evidence" value="ECO:0007669"/>
    <property type="project" value="TreeGrafter"/>
</dbReference>
<reference evidence="4 5" key="1">
    <citation type="submission" date="2020-07" db="EMBL/GenBank/DDBJ databases">
        <title>Sequencing the genomes of 1000 actinobacteria strains.</title>
        <authorList>
            <person name="Klenk H.-P."/>
        </authorList>
    </citation>
    <scope>NUCLEOTIDE SEQUENCE [LARGE SCALE GENOMIC DNA]</scope>
    <source>
        <strain evidence="4 5">DSM 21349</strain>
    </source>
</reference>
<keyword evidence="1" id="KW-0547">Nucleotide-binding</keyword>
<dbReference type="Gene3D" id="1.25.40.10">
    <property type="entry name" value="Tetratricopeptide repeat domain"/>
    <property type="match status" value="1"/>
</dbReference>
<evidence type="ECO:0000259" key="3">
    <source>
        <dbReference type="Pfam" id="PF13191"/>
    </source>
</evidence>